<dbReference type="InterPro" id="IPR036388">
    <property type="entry name" value="WH-like_DNA-bd_sf"/>
</dbReference>
<dbReference type="Proteomes" id="UP001454086">
    <property type="component" value="Unassembled WGS sequence"/>
</dbReference>
<evidence type="ECO:0000313" key="3">
    <source>
        <dbReference type="EMBL" id="MEQ2427048.1"/>
    </source>
</evidence>
<dbReference type="EMBL" id="JBBMFM010000085">
    <property type="protein sequence ID" value="MEQ2427048.1"/>
    <property type="molecule type" value="Genomic_DNA"/>
</dbReference>
<name>A0ABV1D9I6_9FIRM</name>
<keyword evidence="4" id="KW-1185">Reference proteome</keyword>
<evidence type="ECO:0000259" key="2">
    <source>
        <dbReference type="Pfam" id="PF07453"/>
    </source>
</evidence>
<dbReference type="Pfam" id="PF07453">
    <property type="entry name" value="NUMOD1"/>
    <property type="match status" value="1"/>
</dbReference>
<proteinExistence type="predicted"/>
<evidence type="ECO:0000256" key="1">
    <source>
        <dbReference type="SAM" id="MobiDB-lite"/>
    </source>
</evidence>
<accession>A0ABV1D9I6</accession>
<feature type="domain" description="Nuclease-associated modular DNA-binding 1" evidence="2">
    <location>
        <begin position="90"/>
        <end position="119"/>
    </location>
</feature>
<dbReference type="InterPro" id="IPR003647">
    <property type="entry name" value="Intron_nuc_1_rpt"/>
</dbReference>
<comment type="caution">
    <text evidence="3">The sequence shown here is derived from an EMBL/GenBank/DDBJ whole genome shotgun (WGS) entry which is preliminary data.</text>
</comment>
<dbReference type="RefSeq" id="WP_008725135.1">
    <property type="nucleotide sequence ID" value="NZ_JAJFDX010000004.1"/>
</dbReference>
<keyword evidence="3" id="KW-0238">DNA-binding</keyword>
<reference evidence="3 4" key="1">
    <citation type="submission" date="2024-03" db="EMBL/GenBank/DDBJ databases">
        <title>Human intestinal bacterial collection.</title>
        <authorList>
            <person name="Pauvert C."/>
            <person name="Hitch T.C.A."/>
            <person name="Clavel T."/>
        </authorList>
    </citation>
    <scope>NUCLEOTIDE SEQUENCE [LARGE SCALE GENOMIC DNA]</scope>
    <source>
        <strain evidence="3 4">CLA-SR-H021</strain>
    </source>
</reference>
<feature type="region of interest" description="Disordered" evidence="1">
    <location>
        <begin position="128"/>
        <end position="155"/>
    </location>
</feature>
<dbReference type="InterPro" id="IPR010896">
    <property type="entry name" value="NUMOD1"/>
</dbReference>
<dbReference type="SMART" id="SM00497">
    <property type="entry name" value="IENR1"/>
    <property type="match status" value="2"/>
</dbReference>
<evidence type="ECO:0000313" key="4">
    <source>
        <dbReference type="Proteomes" id="UP001454086"/>
    </source>
</evidence>
<feature type="compositionally biased region" description="Polar residues" evidence="1">
    <location>
        <begin position="146"/>
        <end position="155"/>
    </location>
</feature>
<gene>
    <name evidence="3" type="ORF">WMQ36_18940</name>
</gene>
<dbReference type="GO" id="GO:0003677">
    <property type="term" value="F:DNA binding"/>
    <property type="evidence" value="ECO:0007669"/>
    <property type="project" value="UniProtKB-KW"/>
</dbReference>
<protein>
    <submittedName>
        <fullName evidence="3">NUMOD1 domain-containing DNA-binding protein</fullName>
    </submittedName>
</protein>
<organism evidence="3 4">
    <name type="scientific">Enterocloster hominis</name>
    <name type="common">ex Hitch et al. 2024</name>
    <dbReference type="NCBI Taxonomy" id="1917870"/>
    <lineage>
        <taxon>Bacteria</taxon>
        <taxon>Bacillati</taxon>
        <taxon>Bacillota</taxon>
        <taxon>Clostridia</taxon>
        <taxon>Lachnospirales</taxon>
        <taxon>Lachnospiraceae</taxon>
        <taxon>Enterocloster</taxon>
    </lineage>
</organism>
<dbReference type="Gene3D" id="1.10.10.10">
    <property type="entry name" value="Winged helix-like DNA-binding domain superfamily/Winged helix DNA-binding domain"/>
    <property type="match status" value="2"/>
</dbReference>
<sequence>MSRTISAGYVYRQYSTEGVYLADYKSSREAHEATGVSIGSIARAAHGERRSGGGFVWRKVLAESPKENIEIDLTSKIGNHDKRPLLQKTLDGEVVGQFLSIAHASRALKISRRSLSCALSGAQKTAGGFVWEEQPVQPEGPEETAGEQQESAQDE</sequence>